<dbReference type="NCBIfam" id="TIGR03500">
    <property type="entry name" value="FliO_TIGR"/>
    <property type="match status" value="1"/>
</dbReference>
<dbReference type="EMBL" id="CP000155">
    <property type="protein sequence ID" value="ABC31857.1"/>
    <property type="molecule type" value="Genomic_DNA"/>
</dbReference>
<keyword evidence="9" id="KW-0282">Flagellum</keyword>
<reference evidence="9 10" key="1">
    <citation type="journal article" date="2005" name="Nucleic Acids Res.">
        <title>Genomic blueprint of Hahella chejuensis, a marine microbe producing an algicidal agent.</title>
        <authorList>
            <person name="Jeong H."/>
            <person name="Yim J.H."/>
            <person name="Lee C."/>
            <person name="Choi S.-H."/>
            <person name="Park Y.K."/>
            <person name="Yoon S.H."/>
            <person name="Hur C.-G."/>
            <person name="Kang H.-Y."/>
            <person name="Kim D."/>
            <person name="Lee H.H."/>
            <person name="Park K.H."/>
            <person name="Park S.-H."/>
            <person name="Park H.-S."/>
            <person name="Lee H.K."/>
            <person name="Oh T.K."/>
            <person name="Kim J.F."/>
        </authorList>
    </citation>
    <scope>NUCLEOTIDE SEQUENCE [LARGE SCALE GENOMIC DNA]</scope>
    <source>
        <strain evidence="9 10">KCTC 2396</strain>
    </source>
</reference>
<evidence type="ECO:0000256" key="6">
    <source>
        <dbReference type="ARBA" id="ARBA00037937"/>
    </source>
</evidence>
<keyword evidence="4 7" id="KW-0472">Membrane</keyword>
<dbReference type="GO" id="GO:0005886">
    <property type="term" value="C:plasma membrane"/>
    <property type="evidence" value="ECO:0007669"/>
    <property type="project" value="UniProtKB-SubCell"/>
</dbReference>
<dbReference type="GO" id="GO:0009425">
    <property type="term" value="C:bacterial-type flagellum basal body"/>
    <property type="evidence" value="ECO:0007669"/>
    <property type="project" value="UniProtKB-SubCell"/>
</dbReference>
<dbReference type="GO" id="GO:0044781">
    <property type="term" value="P:bacterial-type flagellum organization"/>
    <property type="evidence" value="ECO:0007669"/>
    <property type="project" value="UniProtKB-UniRule"/>
</dbReference>
<dbReference type="eggNOG" id="COG3190">
    <property type="taxonomic scope" value="Bacteria"/>
</dbReference>
<dbReference type="STRING" id="349521.HCH_05179"/>
<evidence type="ECO:0000256" key="2">
    <source>
        <dbReference type="ARBA" id="ARBA00022692"/>
    </source>
</evidence>
<evidence type="ECO:0000256" key="8">
    <source>
        <dbReference type="SAM" id="SignalP"/>
    </source>
</evidence>
<keyword evidence="5 7" id="KW-0975">Bacterial flagellum</keyword>
<feature type="transmembrane region" description="Helical" evidence="7">
    <location>
        <begin position="45"/>
        <end position="68"/>
    </location>
</feature>
<dbReference type="AlphaFoldDB" id="Q2SBW7"/>
<dbReference type="HOGENOM" id="CLU_113213_2_0_6"/>
<comment type="subcellular location">
    <subcellularLocation>
        <location evidence="7">Cell membrane</location>
    </subcellularLocation>
    <subcellularLocation>
        <location evidence="7">Bacterial flagellum basal body</location>
    </subcellularLocation>
</comment>
<dbReference type="PANTHER" id="PTHR38766:SF1">
    <property type="entry name" value="FLAGELLAR PROTEIN FLIO"/>
    <property type="match status" value="1"/>
</dbReference>
<dbReference type="Pfam" id="PF04347">
    <property type="entry name" value="FliO"/>
    <property type="match status" value="1"/>
</dbReference>
<keyword evidence="2 7" id="KW-0812">Transmembrane</keyword>
<keyword evidence="9" id="KW-0966">Cell projection</keyword>
<evidence type="ECO:0000256" key="5">
    <source>
        <dbReference type="ARBA" id="ARBA00023143"/>
    </source>
</evidence>
<keyword evidence="8" id="KW-0732">Signal</keyword>
<keyword evidence="3 7" id="KW-1133">Transmembrane helix</keyword>
<dbReference type="Proteomes" id="UP000000238">
    <property type="component" value="Chromosome"/>
</dbReference>
<name>Q2SBW7_HAHCH</name>
<evidence type="ECO:0000256" key="4">
    <source>
        <dbReference type="ARBA" id="ARBA00023136"/>
    </source>
</evidence>
<feature type="signal peptide" evidence="8">
    <location>
        <begin position="1"/>
        <end position="29"/>
    </location>
</feature>
<dbReference type="PANTHER" id="PTHR38766">
    <property type="entry name" value="FLAGELLAR PROTEIN FLIO"/>
    <property type="match status" value="1"/>
</dbReference>
<evidence type="ECO:0000313" key="10">
    <source>
        <dbReference type="Proteomes" id="UP000000238"/>
    </source>
</evidence>
<dbReference type="InterPro" id="IPR022781">
    <property type="entry name" value="Flagellar_biosynth_FliO"/>
</dbReference>
<organism evidence="9 10">
    <name type="scientific">Hahella chejuensis (strain KCTC 2396)</name>
    <dbReference type="NCBI Taxonomy" id="349521"/>
    <lineage>
        <taxon>Bacteria</taxon>
        <taxon>Pseudomonadati</taxon>
        <taxon>Pseudomonadota</taxon>
        <taxon>Gammaproteobacteria</taxon>
        <taxon>Oceanospirillales</taxon>
        <taxon>Hahellaceae</taxon>
        <taxon>Hahella</taxon>
    </lineage>
</organism>
<keyword evidence="1 7" id="KW-1003">Cell membrane</keyword>
<gene>
    <name evidence="9" type="primary">fliO</name>
    <name evidence="9" type="ordered locus">HCH_05179</name>
</gene>
<feature type="chain" id="PRO_5004215268" description="Flagellar protein" evidence="8">
    <location>
        <begin position="30"/>
        <end position="157"/>
    </location>
</feature>
<protein>
    <recommendedName>
        <fullName evidence="7">Flagellar protein</fullName>
    </recommendedName>
</protein>
<keyword evidence="9" id="KW-0969">Cilium</keyword>
<comment type="similarity">
    <text evidence="6 7">Belongs to the FliO/MopB family.</text>
</comment>
<dbReference type="InterPro" id="IPR052205">
    <property type="entry name" value="FliO/MopB"/>
</dbReference>
<evidence type="ECO:0000313" key="9">
    <source>
        <dbReference type="EMBL" id="ABC31857.1"/>
    </source>
</evidence>
<evidence type="ECO:0000256" key="1">
    <source>
        <dbReference type="ARBA" id="ARBA00022475"/>
    </source>
</evidence>
<keyword evidence="10" id="KW-1185">Reference proteome</keyword>
<proteinExistence type="inferred from homology"/>
<evidence type="ECO:0000256" key="7">
    <source>
        <dbReference type="RuleBase" id="RU362064"/>
    </source>
</evidence>
<dbReference type="KEGG" id="hch:HCH_05179"/>
<accession>Q2SBW7</accession>
<evidence type="ECO:0000256" key="3">
    <source>
        <dbReference type="ARBA" id="ARBA00022989"/>
    </source>
</evidence>
<sequence length="157" mass="16876">MKRTGLNLTALCVAMTTSLWLWAPGLARAAEEAAAKKPVAGVEAGQLLQVGGALVLVLALIGGAAWMMRRFTGLAPQQQQHLKMLAVLPVGTRERIALLQIGDRQIIVGITQHQITNLLTLDEPLELSPHSGEFARKLQSLLRRTENEAKGEANGAQ</sequence>